<dbReference type="PANTHER" id="PTHR43527">
    <property type="entry name" value="4-DIPHOSPHOCYTIDYL-2-C-METHYL-D-ERYTHRITOL KINASE, CHLOROPLASTIC"/>
    <property type="match status" value="1"/>
</dbReference>
<dbReference type="GO" id="GO:0050515">
    <property type="term" value="F:4-(cytidine 5'-diphospho)-2-C-methyl-D-erythritol kinase activity"/>
    <property type="evidence" value="ECO:0007669"/>
    <property type="project" value="UniProtKB-UniRule"/>
</dbReference>
<keyword evidence="9" id="KW-0414">Isoprene biosynthesis</keyword>
<dbReference type="GO" id="GO:0019288">
    <property type="term" value="P:isopentenyl diphosphate biosynthetic process, methylerythritol 4-phosphate pathway"/>
    <property type="evidence" value="ECO:0007669"/>
    <property type="project" value="UniProtKB-UniRule"/>
</dbReference>
<dbReference type="PIRSF" id="PIRSF010376">
    <property type="entry name" value="IspE"/>
    <property type="match status" value="1"/>
</dbReference>
<feature type="binding site" evidence="9">
    <location>
        <begin position="87"/>
        <end position="97"/>
    </location>
    <ligand>
        <name>ATP</name>
        <dbReference type="ChEBI" id="CHEBI:30616"/>
    </ligand>
</feature>
<comment type="similarity">
    <text evidence="1 9">Belongs to the GHMP kinase family. IspE subfamily.</text>
</comment>
<reference evidence="12 13" key="1">
    <citation type="submission" date="2019-08" db="EMBL/GenBank/DDBJ databases">
        <title>Calorimonas adulescens gen. nov., sp. nov., an anaerobic thermophilic bacterium from Sakhalin hot spring.</title>
        <authorList>
            <person name="Khomyakova M.A."/>
            <person name="Merkel A.Y."/>
            <person name="Novikov A."/>
            <person name="Bonch-Osmolovskaya E.A."/>
            <person name="Slobodkin A.I."/>
        </authorList>
    </citation>
    <scope>NUCLEOTIDE SEQUENCE [LARGE SCALE GENOMIC DNA]</scope>
    <source>
        <strain evidence="12 13">A05MB</strain>
    </source>
</reference>
<dbReference type="EMBL" id="VTPS01000003">
    <property type="protein sequence ID" value="TZE82871.1"/>
    <property type="molecule type" value="Genomic_DNA"/>
</dbReference>
<keyword evidence="5 9" id="KW-0547">Nucleotide-binding</keyword>
<feature type="active site" evidence="9">
    <location>
        <position position="8"/>
    </location>
</feature>
<dbReference type="HAMAP" id="MF_00061">
    <property type="entry name" value="IspE"/>
    <property type="match status" value="1"/>
</dbReference>
<evidence type="ECO:0000256" key="8">
    <source>
        <dbReference type="ARBA" id="ARBA00032554"/>
    </source>
</evidence>
<dbReference type="RefSeq" id="WP_149544430.1">
    <property type="nucleotide sequence ID" value="NZ_VTPS01000003.1"/>
</dbReference>
<dbReference type="InterPro" id="IPR004424">
    <property type="entry name" value="IspE"/>
</dbReference>
<protein>
    <recommendedName>
        <fullName evidence="3 9">4-diphosphocytidyl-2-C-methyl-D-erythritol kinase</fullName>
        <shortName evidence="9">CMK</shortName>
        <ecNumber evidence="2 9">2.7.1.148</ecNumber>
    </recommendedName>
    <alternativeName>
        <fullName evidence="8 9">4-(cytidine-5'-diphospho)-2-C-methyl-D-erythritol kinase</fullName>
    </alternativeName>
</protein>
<feature type="domain" description="GHMP kinase C-terminal" evidence="11">
    <location>
        <begin position="190"/>
        <end position="262"/>
    </location>
</feature>
<dbReference type="InterPro" id="IPR020568">
    <property type="entry name" value="Ribosomal_Su5_D2-typ_SF"/>
</dbReference>
<keyword evidence="4 9" id="KW-0808">Transferase</keyword>
<dbReference type="NCBIfam" id="TIGR00154">
    <property type="entry name" value="ispE"/>
    <property type="match status" value="1"/>
</dbReference>
<feature type="active site" evidence="9">
    <location>
        <position position="129"/>
    </location>
</feature>
<dbReference type="Pfam" id="PF00288">
    <property type="entry name" value="GHMP_kinases_N"/>
    <property type="match status" value="1"/>
</dbReference>
<comment type="caution">
    <text evidence="12">The sequence shown here is derived from an EMBL/GenBank/DDBJ whole genome shotgun (WGS) entry which is preliminary data.</text>
</comment>
<proteinExistence type="inferred from homology"/>
<dbReference type="AlphaFoldDB" id="A0A5D8QED5"/>
<evidence type="ECO:0000256" key="5">
    <source>
        <dbReference type="ARBA" id="ARBA00022741"/>
    </source>
</evidence>
<dbReference type="InterPro" id="IPR006204">
    <property type="entry name" value="GHMP_kinase_N_dom"/>
</dbReference>
<comment type="catalytic activity">
    <reaction evidence="9">
        <text>4-CDP-2-C-methyl-D-erythritol + ATP = 4-CDP-2-C-methyl-D-erythritol 2-phosphate + ADP + H(+)</text>
        <dbReference type="Rhea" id="RHEA:18437"/>
        <dbReference type="ChEBI" id="CHEBI:15378"/>
        <dbReference type="ChEBI" id="CHEBI:30616"/>
        <dbReference type="ChEBI" id="CHEBI:57823"/>
        <dbReference type="ChEBI" id="CHEBI:57919"/>
        <dbReference type="ChEBI" id="CHEBI:456216"/>
        <dbReference type="EC" id="2.7.1.148"/>
    </reaction>
</comment>
<evidence type="ECO:0000256" key="6">
    <source>
        <dbReference type="ARBA" id="ARBA00022777"/>
    </source>
</evidence>
<evidence type="ECO:0000259" key="11">
    <source>
        <dbReference type="Pfam" id="PF08544"/>
    </source>
</evidence>
<dbReference type="UniPathway" id="UPA00056">
    <property type="reaction ID" value="UER00094"/>
</dbReference>
<name>A0A5D8QED5_9THEO</name>
<evidence type="ECO:0000313" key="12">
    <source>
        <dbReference type="EMBL" id="TZE82871.1"/>
    </source>
</evidence>
<evidence type="ECO:0000256" key="4">
    <source>
        <dbReference type="ARBA" id="ARBA00022679"/>
    </source>
</evidence>
<dbReference type="InterPro" id="IPR013750">
    <property type="entry name" value="GHMP_kinase_C_dom"/>
</dbReference>
<gene>
    <name evidence="9 12" type="primary">ispE</name>
    <name evidence="12" type="ORF">FWJ32_02645</name>
</gene>
<evidence type="ECO:0000256" key="7">
    <source>
        <dbReference type="ARBA" id="ARBA00022840"/>
    </source>
</evidence>
<feature type="domain" description="GHMP kinase N-terminal" evidence="10">
    <location>
        <begin position="60"/>
        <end position="137"/>
    </location>
</feature>
<dbReference type="SUPFAM" id="SSF54211">
    <property type="entry name" value="Ribosomal protein S5 domain 2-like"/>
    <property type="match status" value="1"/>
</dbReference>
<evidence type="ECO:0000256" key="1">
    <source>
        <dbReference type="ARBA" id="ARBA00009684"/>
    </source>
</evidence>
<dbReference type="Gene3D" id="3.30.230.10">
    <property type="match status" value="1"/>
</dbReference>
<keyword evidence="13" id="KW-1185">Reference proteome</keyword>
<organism evidence="12 13">
    <name type="scientific">Calorimonas adulescens</name>
    <dbReference type="NCBI Taxonomy" id="2606906"/>
    <lineage>
        <taxon>Bacteria</taxon>
        <taxon>Bacillati</taxon>
        <taxon>Bacillota</taxon>
        <taxon>Clostridia</taxon>
        <taxon>Thermoanaerobacterales</taxon>
        <taxon>Thermoanaerobacteraceae</taxon>
        <taxon>Calorimonas</taxon>
    </lineage>
</organism>
<evidence type="ECO:0000256" key="2">
    <source>
        <dbReference type="ARBA" id="ARBA00012052"/>
    </source>
</evidence>
<evidence type="ECO:0000259" key="10">
    <source>
        <dbReference type="Pfam" id="PF00288"/>
    </source>
</evidence>
<dbReference type="GO" id="GO:0005524">
    <property type="term" value="F:ATP binding"/>
    <property type="evidence" value="ECO:0007669"/>
    <property type="project" value="UniProtKB-UniRule"/>
</dbReference>
<dbReference type="EC" id="2.7.1.148" evidence="2 9"/>
<evidence type="ECO:0000256" key="3">
    <source>
        <dbReference type="ARBA" id="ARBA00017473"/>
    </source>
</evidence>
<dbReference type="InterPro" id="IPR014721">
    <property type="entry name" value="Ribsml_uS5_D2-typ_fold_subgr"/>
</dbReference>
<comment type="function">
    <text evidence="9">Catalyzes the phosphorylation of the position 2 hydroxy group of 4-diphosphocytidyl-2C-methyl-D-erythritol.</text>
</comment>
<dbReference type="SUPFAM" id="SSF55060">
    <property type="entry name" value="GHMP Kinase, C-terminal domain"/>
    <property type="match status" value="1"/>
</dbReference>
<evidence type="ECO:0000256" key="9">
    <source>
        <dbReference type="HAMAP-Rule" id="MF_00061"/>
    </source>
</evidence>
<dbReference type="PANTHER" id="PTHR43527:SF2">
    <property type="entry name" value="4-DIPHOSPHOCYTIDYL-2-C-METHYL-D-ERYTHRITOL KINASE, CHLOROPLASTIC"/>
    <property type="match status" value="1"/>
</dbReference>
<keyword evidence="7 9" id="KW-0067">ATP-binding</keyword>
<accession>A0A5D8QED5</accession>
<dbReference type="InterPro" id="IPR036554">
    <property type="entry name" value="GHMP_kinase_C_sf"/>
</dbReference>
<keyword evidence="6 9" id="KW-0418">Kinase</keyword>
<sequence length="280" mass="30961">MFLRANAKINLFLDVIGTRDDGYHDIVTVMHTIGLHDTVYIKPIFKKINVDMLDMPKELNLAYKAACALRGKRDNLGAYIKIRKRIPIGSGMGGGSSDAAQVLIGLNKLWRLNKTDEELMEIAASIGSDVPFFIKGGMALAEGRGERITPLDPIDLDVLIVKPKESISTRKIYSILDNVSYSHGDIDGFLENCHTGDPVKIARYMDNVLEAAAHSILPSIEKIKRDLEENGAVKAMMTGGGSAVFGVFTDRTVLMNAYKKLKLNYPFVYYTKTVGWDMNG</sequence>
<comment type="pathway">
    <text evidence="9">Isoprenoid biosynthesis; isopentenyl diphosphate biosynthesis via DXP pathway; isopentenyl diphosphate from 1-deoxy-D-xylulose 5-phosphate: step 3/6.</text>
</comment>
<dbReference type="Pfam" id="PF08544">
    <property type="entry name" value="GHMP_kinases_C"/>
    <property type="match status" value="1"/>
</dbReference>
<dbReference type="Gene3D" id="3.30.70.890">
    <property type="entry name" value="GHMP kinase, C-terminal domain"/>
    <property type="match status" value="1"/>
</dbReference>
<dbReference type="GO" id="GO:0016114">
    <property type="term" value="P:terpenoid biosynthetic process"/>
    <property type="evidence" value="ECO:0007669"/>
    <property type="project" value="UniProtKB-UniRule"/>
</dbReference>
<dbReference type="Proteomes" id="UP000322976">
    <property type="component" value="Unassembled WGS sequence"/>
</dbReference>
<evidence type="ECO:0000313" key="13">
    <source>
        <dbReference type="Proteomes" id="UP000322976"/>
    </source>
</evidence>